<reference evidence="2 3" key="1">
    <citation type="submission" date="2009-02" db="EMBL/GenBank/DDBJ databases">
        <title>Genome sequence of Bacillus cereus 03BB102.</title>
        <authorList>
            <person name="Dodson R.J."/>
            <person name="Jackson P."/>
            <person name="Munk A.C."/>
            <person name="Brettin T."/>
            <person name="Bruce D."/>
            <person name="Detter C."/>
            <person name="Tapia R."/>
            <person name="Han C."/>
            <person name="Sutton G."/>
            <person name="Sims D."/>
        </authorList>
    </citation>
    <scope>NUCLEOTIDE SEQUENCE [LARGE SCALE GENOMIC DNA]</scope>
    <source>
        <strain evidence="2 3">03BB102</strain>
    </source>
</reference>
<dbReference type="Gene3D" id="3.40.50.300">
    <property type="entry name" value="P-loop containing nucleotide triphosphate hydrolases"/>
    <property type="match status" value="1"/>
</dbReference>
<proteinExistence type="predicted"/>
<dbReference type="AlphaFoldDB" id="A0A158RNP8"/>
<dbReference type="InterPro" id="IPR052934">
    <property type="entry name" value="Methyl-DNA_Rec/Restrict_Enz"/>
</dbReference>
<protein>
    <submittedName>
        <fullName evidence="2">LlaI.2</fullName>
    </submittedName>
</protein>
<dbReference type="REBASE" id="20587">
    <property type="entry name" value="R1.Bce03ORF972P"/>
</dbReference>
<evidence type="ECO:0000313" key="3">
    <source>
        <dbReference type="Proteomes" id="UP000002210"/>
    </source>
</evidence>
<feature type="domain" description="ATPase dynein-related AAA" evidence="1">
    <location>
        <begin position="49"/>
        <end position="221"/>
    </location>
</feature>
<dbReference type="PANTHER" id="PTHR37291:SF1">
    <property type="entry name" value="TYPE IV METHYL-DIRECTED RESTRICTION ENZYME ECOKMCRB SUBUNIT"/>
    <property type="match status" value="1"/>
</dbReference>
<organism evidence="2 3">
    <name type="scientific">Bacillus cereus (strain 03BB102)</name>
    <dbReference type="NCBI Taxonomy" id="572264"/>
    <lineage>
        <taxon>Bacteria</taxon>
        <taxon>Bacillati</taxon>
        <taxon>Bacillota</taxon>
        <taxon>Bacilli</taxon>
        <taxon>Bacillales</taxon>
        <taxon>Bacillaceae</taxon>
        <taxon>Bacillus</taxon>
        <taxon>Bacillus cereus group</taxon>
    </lineage>
</organism>
<name>A0A158RNP8_BACC3</name>
<evidence type="ECO:0000259" key="1">
    <source>
        <dbReference type="Pfam" id="PF07728"/>
    </source>
</evidence>
<evidence type="ECO:0000313" key="2">
    <source>
        <dbReference type="EMBL" id="ACO28804.1"/>
    </source>
</evidence>
<dbReference type="SUPFAM" id="SSF52540">
    <property type="entry name" value="P-loop containing nucleoside triphosphate hydrolases"/>
    <property type="match status" value="1"/>
</dbReference>
<dbReference type="PANTHER" id="PTHR37291">
    <property type="entry name" value="5-METHYLCYTOSINE-SPECIFIC RESTRICTION ENZYME B"/>
    <property type="match status" value="1"/>
</dbReference>
<dbReference type="GO" id="GO:0016887">
    <property type="term" value="F:ATP hydrolysis activity"/>
    <property type="evidence" value="ECO:0007669"/>
    <property type="project" value="InterPro"/>
</dbReference>
<dbReference type="KEGG" id="bcx:BCA_0978"/>
<dbReference type="GO" id="GO:0005524">
    <property type="term" value="F:ATP binding"/>
    <property type="evidence" value="ECO:0007669"/>
    <property type="project" value="InterPro"/>
</dbReference>
<sequence>MYSSGNNVKGTVIREIQEQLNVVKEMLGGQDDSQGSIIPTNIDKQQNRIVFGAPGTGKSFRINRDIIDNNLTKLFERVTFHPNYTFSQFIGSYKPVSKMVKDGAIEKEIIAYEFVPGPFLRVLIKALKDEKQGTPHLLVIEEINRANPASVFGDVFQLLDRNSGGKSSYTINMSEEMKKYVCNELKYEINELYIPNNMYIWATMNSADQGVYPMDSAFKRRWSFEYIGIDENQEQLKGKPYEYIELKNDKGTYNKYEWNTVRITINNKLKPYVNEDKLLGPFFLSENELSESREGFDNIFKSKVLMYLYEDILKHKKIDFFVSEVKTLSDIIKAYDNGRIFNFDIKEISEVDADLNEEESLEN</sequence>
<dbReference type="InterPro" id="IPR027417">
    <property type="entry name" value="P-loop_NTPase"/>
</dbReference>
<dbReference type="Pfam" id="PF07728">
    <property type="entry name" value="AAA_5"/>
    <property type="match status" value="1"/>
</dbReference>
<gene>
    <name evidence="2" type="ordered locus">BCA_0978</name>
</gene>
<dbReference type="EMBL" id="CP001407">
    <property type="protein sequence ID" value="ACO28804.1"/>
    <property type="molecule type" value="Genomic_DNA"/>
</dbReference>
<dbReference type="RefSeq" id="WP_000287387.1">
    <property type="nucleotide sequence ID" value="NC_012472.1"/>
</dbReference>
<dbReference type="InterPro" id="IPR011704">
    <property type="entry name" value="ATPase_dyneun-rel_AAA"/>
</dbReference>
<accession>A0A158RNP8</accession>
<dbReference type="PATRIC" id="fig|572264.18.peg.920"/>
<dbReference type="Proteomes" id="UP000002210">
    <property type="component" value="Chromosome"/>
</dbReference>